<dbReference type="RefSeq" id="WP_110132290.1">
    <property type="nucleotide sequence ID" value="NZ_QHJQ01000023.1"/>
</dbReference>
<protein>
    <submittedName>
        <fullName evidence="2">Uncharacterized protein</fullName>
    </submittedName>
</protein>
<evidence type="ECO:0000313" key="2">
    <source>
        <dbReference type="EMBL" id="PXA02838.1"/>
    </source>
</evidence>
<organism evidence="2 3">
    <name type="scientific">Coraliomargarita sinensis</name>
    <dbReference type="NCBI Taxonomy" id="2174842"/>
    <lineage>
        <taxon>Bacteria</taxon>
        <taxon>Pseudomonadati</taxon>
        <taxon>Verrucomicrobiota</taxon>
        <taxon>Opitutia</taxon>
        <taxon>Puniceicoccales</taxon>
        <taxon>Coraliomargaritaceae</taxon>
        <taxon>Coraliomargarita</taxon>
    </lineage>
</organism>
<dbReference type="EMBL" id="QHJQ01000023">
    <property type="protein sequence ID" value="PXA02838.1"/>
    <property type="molecule type" value="Genomic_DNA"/>
</dbReference>
<evidence type="ECO:0000256" key="1">
    <source>
        <dbReference type="SAM" id="Phobius"/>
    </source>
</evidence>
<dbReference type="InParanoid" id="A0A317ZFX4"/>
<name>A0A317ZFX4_9BACT</name>
<keyword evidence="3" id="KW-1185">Reference proteome</keyword>
<dbReference type="Proteomes" id="UP000247099">
    <property type="component" value="Unassembled WGS sequence"/>
</dbReference>
<comment type="caution">
    <text evidence="2">The sequence shown here is derived from an EMBL/GenBank/DDBJ whole genome shotgun (WGS) entry which is preliminary data.</text>
</comment>
<evidence type="ECO:0000313" key="3">
    <source>
        <dbReference type="Proteomes" id="UP000247099"/>
    </source>
</evidence>
<gene>
    <name evidence="2" type="ORF">DDZ13_15075</name>
</gene>
<keyword evidence="1" id="KW-0472">Membrane</keyword>
<sequence length="71" mass="7847">MNELLTMPIAIILGTVFILKRKQMGAWLHESHSNWGVDFGTKEGYALLTGFIGVAWILIACSILLMSLLAK</sequence>
<keyword evidence="1" id="KW-0812">Transmembrane</keyword>
<proteinExistence type="predicted"/>
<keyword evidence="1" id="KW-1133">Transmembrane helix</keyword>
<feature type="transmembrane region" description="Helical" evidence="1">
    <location>
        <begin position="45"/>
        <end position="70"/>
    </location>
</feature>
<accession>A0A317ZFX4</accession>
<dbReference type="AlphaFoldDB" id="A0A317ZFX4"/>
<reference evidence="2 3" key="1">
    <citation type="submission" date="2018-05" db="EMBL/GenBank/DDBJ databases">
        <title>Coraliomargarita sinensis sp. nov., isolated from a marine solar saltern.</title>
        <authorList>
            <person name="Zhou L.Y."/>
        </authorList>
    </citation>
    <scope>NUCLEOTIDE SEQUENCE [LARGE SCALE GENOMIC DNA]</scope>
    <source>
        <strain evidence="2 3">WN38</strain>
    </source>
</reference>